<dbReference type="eggNOG" id="COG0457">
    <property type="taxonomic scope" value="Bacteria"/>
</dbReference>
<dbReference type="AlphaFoldDB" id="F5Y8E9"/>
<reference evidence="2 3" key="2">
    <citation type="journal article" date="2011" name="ISME J.">
        <title>RNA-seq reveals cooperative metabolic interactions between two termite-gut spirochete species in co-culture.</title>
        <authorList>
            <person name="Rosenthal A.Z."/>
            <person name="Matson E.G."/>
            <person name="Eldar A."/>
            <person name="Leadbetter J.R."/>
        </authorList>
    </citation>
    <scope>NUCLEOTIDE SEQUENCE [LARGE SCALE GENOMIC DNA]</scope>
    <source>
        <strain evidence="3">ATCC BAA-888 / DSM 13862 / ZAS-9</strain>
    </source>
</reference>
<keyword evidence="1" id="KW-0732">Signal</keyword>
<accession>F5Y8E9</accession>
<evidence type="ECO:0000313" key="2">
    <source>
        <dbReference type="EMBL" id="AEF82372.1"/>
    </source>
</evidence>
<dbReference type="HOGENOM" id="CLU_070263_0_0_12"/>
<dbReference type="RefSeq" id="WP_015712198.1">
    <property type="nucleotide sequence ID" value="NC_015577.1"/>
</dbReference>
<dbReference type="PROSITE" id="PS51257">
    <property type="entry name" value="PROKAR_LIPOPROTEIN"/>
    <property type="match status" value="1"/>
</dbReference>
<dbReference type="InParanoid" id="F5Y8E9"/>
<evidence type="ECO:0000256" key="1">
    <source>
        <dbReference type="SAM" id="SignalP"/>
    </source>
</evidence>
<keyword evidence="3" id="KW-1185">Reference proteome</keyword>
<dbReference type="SUPFAM" id="SSF48452">
    <property type="entry name" value="TPR-like"/>
    <property type="match status" value="1"/>
</dbReference>
<dbReference type="OrthoDB" id="350162at2"/>
<feature type="chain" id="PRO_5003331522" evidence="1">
    <location>
        <begin position="26"/>
        <end position="363"/>
    </location>
</feature>
<dbReference type="Gene3D" id="1.25.40.10">
    <property type="entry name" value="Tetratricopeptide repeat domain"/>
    <property type="match status" value="2"/>
</dbReference>
<dbReference type="InterPro" id="IPR011990">
    <property type="entry name" value="TPR-like_helical_dom_sf"/>
</dbReference>
<name>F5Y8E9_LEAAZ</name>
<dbReference type="STRING" id="545695.TREAZ_3371"/>
<dbReference type="EMBL" id="CP001841">
    <property type="protein sequence ID" value="AEF82372.1"/>
    <property type="molecule type" value="Genomic_DNA"/>
</dbReference>
<dbReference type="KEGG" id="taz:TREAZ_3371"/>
<proteinExistence type="predicted"/>
<feature type="signal peptide" evidence="1">
    <location>
        <begin position="1"/>
        <end position="25"/>
    </location>
</feature>
<reference evidence="3" key="1">
    <citation type="submission" date="2009-12" db="EMBL/GenBank/DDBJ databases">
        <title>Complete sequence of Treponema azotonutricium strain ZAS-9.</title>
        <authorList>
            <person name="Tetu S.G."/>
            <person name="Matson E."/>
            <person name="Ren Q."/>
            <person name="Seshadri R."/>
            <person name="Elbourne L."/>
            <person name="Hassan K.A."/>
            <person name="Durkin A."/>
            <person name="Radune D."/>
            <person name="Mohamoud Y."/>
            <person name="Shay R."/>
            <person name="Jin S."/>
            <person name="Zhang X."/>
            <person name="Lucey K."/>
            <person name="Ballor N.R."/>
            <person name="Ottesen E."/>
            <person name="Rosenthal R."/>
            <person name="Allen A."/>
            <person name="Leadbetter J.R."/>
            <person name="Paulsen I.T."/>
        </authorList>
    </citation>
    <scope>NUCLEOTIDE SEQUENCE [LARGE SCALE GENOMIC DNA]</scope>
    <source>
        <strain evidence="3">ATCC BAA-888 / DSM 13862 / ZAS-9</strain>
    </source>
</reference>
<protein>
    <submittedName>
        <fullName evidence="2">Tetratricopeptide repeat domain protein</fullName>
    </submittedName>
</protein>
<dbReference type="Proteomes" id="UP000009222">
    <property type="component" value="Chromosome"/>
</dbReference>
<evidence type="ECO:0000313" key="3">
    <source>
        <dbReference type="Proteomes" id="UP000009222"/>
    </source>
</evidence>
<organism evidence="2 3">
    <name type="scientific">Leadbettera azotonutricia (strain ATCC BAA-888 / DSM 13862 / ZAS-9)</name>
    <name type="common">Treponema azotonutricium</name>
    <dbReference type="NCBI Taxonomy" id="545695"/>
    <lineage>
        <taxon>Bacteria</taxon>
        <taxon>Pseudomonadati</taxon>
        <taxon>Spirochaetota</taxon>
        <taxon>Spirochaetia</taxon>
        <taxon>Spirochaetales</taxon>
        <taxon>Breznakiellaceae</taxon>
        <taxon>Leadbettera</taxon>
    </lineage>
</organism>
<gene>
    <name evidence="2" type="ordered locus">TREAZ_3371</name>
</gene>
<sequence>MGKGAGIKKIAVILAFAAVAGLVSACGGGNPSPRAEQKIDSYYIVGSKENRETLRNLFLLLSDENPGGEEQFAVAREIANNFMRQKEYAKLINFLTARIGQYPDDHYNTYYLFMTAFAYMQEEAYPAAALYFDLIIKNYPDLTILGESVHLACLNQLITLVDRSEQKVWYYEELISRFADRIDLGAAYFMLAQAYEEIGEWNSAIKAYTQYLPFMGSNVPGFPNADTYAKQLVDFNNSSKNWSFDSLNSLINTIKTALDAGSPNRLEQYRAKVNFFARTWEQEATDDSGMSDFNLSDFMRMSRIRYNADLDAGSNANEAYLRTWGWSQYISTWYLYFRKIYFPSDPEIHGRWEWAGIYYGEKF</sequence>